<accession>A0AC59HJZ0</accession>
<protein>
    <submittedName>
        <fullName evidence="1">Uncharacterized protein</fullName>
    </submittedName>
</protein>
<organism evidence="1 2">
    <name type="scientific">Enterococcus faecalis</name>
    <name type="common">Streptococcus faecalis</name>
    <dbReference type="NCBI Taxonomy" id="1351"/>
    <lineage>
        <taxon>Bacteria</taxon>
        <taxon>Bacillati</taxon>
        <taxon>Bacillota</taxon>
        <taxon>Bacilli</taxon>
        <taxon>Lactobacillales</taxon>
        <taxon>Enterococcaceae</taxon>
        <taxon>Enterococcus</taxon>
    </lineage>
</organism>
<name>A0AC59HJZ0_ENTFL</name>
<dbReference type="EMBL" id="AP026729">
    <property type="protein sequence ID" value="BDQ59934.1"/>
    <property type="molecule type" value="Genomic_DNA"/>
</dbReference>
<reference evidence="1" key="1">
    <citation type="submission" date="2022-08" db="EMBL/GenBank/DDBJ databases">
        <title>Molecular epidemiological analysis of five strains of VanD-type vancomycin-resistant Enterococcus faecalis.</title>
        <authorList>
            <person name="Mimura K."/>
            <person name="Hashimoto Y."/>
            <person name="Tomita H."/>
        </authorList>
    </citation>
    <scope>NUCLEOTIDE SEQUENCE</scope>
    <source>
        <strain evidence="1">SVR2332</strain>
    </source>
</reference>
<gene>
    <name evidence="1" type="ORF">EfsSVR2332_00120</name>
</gene>
<evidence type="ECO:0000313" key="2">
    <source>
        <dbReference type="Proteomes" id="UP001317613"/>
    </source>
</evidence>
<dbReference type="Proteomes" id="UP001317613">
    <property type="component" value="Chromosome"/>
</dbReference>
<sequence length="100" mass="10803">MQGSEDKEYDSVTAAKTADTLLSMAGINAAFVITKRTDQQIGISARSNGSINVQIIMENLGGGGHFTNAAVQLSNVTVAEVKEQLLDVIRQNINEMYEQE</sequence>
<evidence type="ECO:0000313" key="1">
    <source>
        <dbReference type="EMBL" id="BDQ59934.1"/>
    </source>
</evidence>
<proteinExistence type="predicted"/>